<feature type="transmembrane region" description="Helical" evidence="7">
    <location>
        <begin position="180"/>
        <end position="204"/>
    </location>
</feature>
<dbReference type="GO" id="GO:0005886">
    <property type="term" value="C:plasma membrane"/>
    <property type="evidence" value="ECO:0007669"/>
    <property type="project" value="UniProtKB-SubCell"/>
</dbReference>
<evidence type="ECO:0000256" key="3">
    <source>
        <dbReference type="ARBA" id="ARBA00022475"/>
    </source>
</evidence>
<evidence type="ECO:0000256" key="7">
    <source>
        <dbReference type="RuleBase" id="RU363032"/>
    </source>
</evidence>
<feature type="transmembrane region" description="Helical" evidence="7">
    <location>
        <begin position="36"/>
        <end position="60"/>
    </location>
</feature>
<evidence type="ECO:0000256" key="6">
    <source>
        <dbReference type="ARBA" id="ARBA00023136"/>
    </source>
</evidence>
<feature type="transmembrane region" description="Helical" evidence="7">
    <location>
        <begin position="96"/>
        <end position="118"/>
    </location>
</feature>
<dbReference type="Gene3D" id="1.10.3720.10">
    <property type="entry name" value="MetI-like"/>
    <property type="match status" value="1"/>
</dbReference>
<dbReference type="PROSITE" id="PS50928">
    <property type="entry name" value="ABC_TM1"/>
    <property type="match status" value="1"/>
</dbReference>
<feature type="transmembrane region" description="Helical" evidence="7">
    <location>
        <begin position="285"/>
        <end position="308"/>
    </location>
</feature>
<dbReference type="EMBL" id="CP000378">
    <property type="protein sequence ID" value="ABF76430.1"/>
    <property type="molecule type" value="Genomic_DNA"/>
</dbReference>
<reference evidence="9" key="1">
    <citation type="submission" date="2006-05" db="EMBL/GenBank/DDBJ databases">
        <title>Complete sequence of chromosome 1 of Burkholderia cenocepacia AU 1054.</title>
        <authorList>
            <consortium name="US DOE Joint Genome Institute"/>
            <person name="Copeland A."/>
            <person name="Lucas S."/>
            <person name="Lapidus A."/>
            <person name="Barry K."/>
            <person name="Detter J.C."/>
            <person name="Glavina del Rio T."/>
            <person name="Hammon N."/>
            <person name="Israni S."/>
            <person name="Dalin E."/>
            <person name="Tice H."/>
            <person name="Pitluck S."/>
            <person name="Chain P."/>
            <person name="Malfatti S."/>
            <person name="Shin M."/>
            <person name="Vergez L."/>
            <person name="Schmutz J."/>
            <person name="Larimer F."/>
            <person name="Land M."/>
            <person name="Hauser L."/>
            <person name="Kyrpides N."/>
            <person name="Lykidis A."/>
            <person name="LiPuma J.J."/>
            <person name="Konstantinidis K."/>
            <person name="Tiedje J.M."/>
            <person name="Richardson P."/>
        </authorList>
    </citation>
    <scope>NUCLEOTIDE SEQUENCE [LARGE SCALE GENOMIC DNA]</scope>
    <source>
        <strain evidence="9">AU 1054</strain>
    </source>
</reference>
<keyword evidence="6 7" id="KW-0472">Membrane</keyword>
<organism evidence="9">
    <name type="scientific">Burkholderia orbicola (strain AU 1054)</name>
    <dbReference type="NCBI Taxonomy" id="331271"/>
    <lineage>
        <taxon>Bacteria</taxon>
        <taxon>Pseudomonadati</taxon>
        <taxon>Pseudomonadota</taxon>
        <taxon>Betaproteobacteria</taxon>
        <taxon>Burkholderiales</taxon>
        <taxon>Burkholderiaceae</taxon>
        <taxon>Burkholderia</taxon>
        <taxon>Burkholderia cepacia complex</taxon>
        <taxon>Burkholderia orbicola</taxon>
    </lineage>
</organism>
<keyword evidence="4 7" id="KW-0812">Transmembrane</keyword>
<dbReference type="PANTHER" id="PTHR30193">
    <property type="entry name" value="ABC TRANSPORTER PERMEASE PROTEIN"/>
    <property type="match status" value="1"/>
</dbReference>
<dbReference type="HOGENOM" id="CLU_016047_0_0_4"/>
<evidence type="ECO:0000256" key="5">
    <source>
        <dbReference type="ARBA" id="ARBA00022989"/>
    </source>
</evidence>
<dbReference type="CDD" id="cd06261">
    <property type="entry name" value="TM_PBP2"/>
    <property type="match status" value="1"/>
</dbReference>
<keyword evidence="3" id="KW-1003">Cell membrane</keyword>
<sequence length="319" mass="34949">MKAETTRRFEMSFSPGGGIHAGAPGQRRRWLRASPAALTLAPSVVVLLIAVYVFIGWSIVISFTSSKFAPNYDFVGLAQYARLWDSDRWNVAVTNLGLFSIAFMLISLVLGLLLAIFLDQKVRGEGAFRMIYLYPMAVSLIVTGTAWKWILNPGLGLEKLLQDLGITGIHVNWLIDPQMAVYTLVVAAVWQTAGFVMAIFLAGLRGIDGEIIKAARMEGAGTLRIYLTIIIPMLRASVFSVVVILIYQAVRSFDLVVALTNGGPGFSSDLPTTFMYNLTFSRGQLAQGAASSVMILLVVVALTVPYLYSEFKREHNDSL</sequence>
<evidence type="ECO:0000256" key="1">
    <source>
        <dbReference type="ARBA" id="ARBA00004651"/>
    </source>
</evidence>
<gene>
    <name evidence="9" type="ordered locus">Bcen_1525</name>
</gene>
<protein>
    <submittedName>
        <fullName evidence="9">Carbohydrate ABC transporter membrane protein 1, CUT1 family</fullName>
    </submittedName>
</protein>
<dbReference type="GO" id="GO:0055085">
    <property type="term" value="P:transmembrane transport"/>
    <property type="evidence" value="ECO:0007669"/>
    <property type="project" value="InterPro"/>
</dbReference>
<dbReference type="Pfam" id="PF00528">
    <property type="entry name" value="BPD_transp_1"/>
    <property type="match status" value="1"/>
</dbReference>
<dbReference type="InterPro" id="IPR000515">
    <property type="entry name" value="MetI-like"/>
</dbReference>
<feature type="domain" description="ABC transmembrane type-1" evidence="8">
    <location>
        <begin position="93"/>
        <end position="308"/>
    </location>
</feature>
<feature type="transmembrane region" description="Helical" evidence="7">
    <location>
        <begin position="130"/>
        <end position="150"/>
    </location>
</feature>
<keyword evidence="5 7" id="KW-1133">Transmembrane helix</keyword>
<name>A0A0H2XP05_BURO1</name>
<evidence type="ECO:0000256" key="4">
    <source>
        <dbReference type="ARBA" id="ARBA00022692"/>
    </source>
</evidence>
<keyword evidence="2 7" id="KW-0813">Transport</keyword>
<dbReference type="PANTHER" id="PTHR30193:SF42">
    <property type="entry name" value="ABC TRANSPORTER PERMEASE PROTEIN"/>
    <property type="match status" value="1"/>
</dbReference>
<dbReference type="AlphaFoldDB" id="A0A0H2XP05"/>
<dbReference type="InterPro" id="IPR035906">
    <property type="entry name" value="MetI-like_sf"/>
</dbReference>
<comment type="subcellular location">
    <subcellularLocation>
        <location evidence="1 7">Cell membrane</location>
        <topology evidence="1 7">Multi-pass membrane protein</topology>
    </subcellularLocation>
</comment>
<evidence type="ECO:0000259" key="8">
    <source>
        <dbReference type="PROSITE" id="PS50928"/>
    </source>
</evidence>
<feature type="transmembrane region" description="Helical" evidence="7">
    <location>
        <begin position="225"/>
        <end position="250"/>
    </location>
</feature>
<accession>A0A0H2XP05</accession>
<evidence type="ECO:0000256" key="2">
    <source>
        <dbReference type="ARBA" id="ARBA00022448"/>
    </source>
</evidence>
<evidence type="ECO:0000313" key="9">
    <source>
        <dbReference type="EMBL" id="ABF76430.1"/>
    </source>
</evidence>
<comment type="similarity">
    <text evidence="7">Belongs to the binding-protein-dependent transport system permease family.</text>
</comment>
<dbReference type="SUPFAM" id="SSF161098">
    <property type="entry name" value="MetI-like"/>
    <property type="match status" value="1"/>
</dbReference>
<proteinExistence type="inferred from homology"/>
<dbReference type="InterPro" id="IPR051393">
    <property type="entry name" value="ABC_transporter_permease"/>
</dbReference>